<evidence type="ECO:0000256" key="4">
    <source>
        <dbReference type="ARBA" id="ARBA00022603"/>
    </source>
</evidence>
<dbReference type="GO" id="GO:0032259">
    <property type="term" value="P:methylation"/>
    <property type="evidence" value="ECO:0007669"/>
    <property type="project" value="UniProtKB-KW"/>
</dbReference>
<dbReference type="InterPro" id="IPR006560">
    <property type="entry name" value="AWS_dom"/>
</dbReference>
<dbReference type="SMART" id="SM00508">
    <property type="entry name" value="PostSET"/>
    <property type="match status" value="1"/>
</dbReference>
<evidence type="ECO:0000256" key="3">
    <source>
        <dbReference type="ARBA" id="ARBA00022454"/>
    </source>
</evidence>
<protein>
    <submittedName>
        <fullName evidence="12">Histone-lysine n-methyltransferase ash1l</fullName>
    </submittedName>
</protein>
<sequence>MSLFAIESSCSASATTDDSSNLASSSSTPPTTVADSDSLHSDASKHDVITVIDDSTVVAIAPAALPVAAVPSPRRPQRARASLPVYNLAKLSGTSAHGKRRSKGDIVANRRRRTIAGSTVTAGDADVGALPGEGGGSSRSIDALNLQVSPLKKGTPRAQRLARPSPRSLRSVARLVGPSGAAVPSISIAAKLSAVNKRGRKAVGKADGKPVKMSRELRRLQDTKEFSHIDESPVVHSVWSNGKYVDPSRPAERRRARNKPKADASAITVKEEEEAAAESAPQAKKRRVKKYLNKGLYSGQDVPQDIARGLTTAEKKQLAQLPELTPRRENKIMPAPIFTGFRILLTGRDFKLPFHVCNPLPPGQPKPDEWKKMTKSMFLSLHLHTHILPNLCMKPLTLTPLDRFIGESKEIWKKMPHILDYQSKCVCKPEDGCSESCQNRIMLYECDETNCNIGKKFCTNRAFADLTARRARGGKYRVGVEVMKTSDRGYGVRSNRCFRPHQIIMEYAGEIITEEECERRMNEIYKNNEARTKLPLPYISHGLTSSQCYYLMSFDQNMIIDATTGSIARFVNHSCNPNCRMIKWIVSGQPRMALFAGDRPIMTGEELTYDYNFDPFSAKNVQKCLCGQPNCRGVLGPKPKGVKPPPKENPKNGKGKAKRGKRKLKDLSGNEENQDPGSKAKKRKTQPAKPKPIRTLKAVKALKPIKAHRPVKGLKPVKTLKSVKTLKPVKGLNPAKTLKPIKVVKMKPAKVSKSKKGALPAKTVKRAYSRASIKVVKSPVSSKVQQKKLVSSITVSATSEISVSA</sequence>
<dbReference type="SUPFAM" id="SSF82199">
    <property type="entry name" value="SET domain"/>
    <property type="match status" value="1"/>
</dbReference>
<dbReference type="Pfam" id="PF00856">
    <property type="entry name" value="SET"/>
    <property type="match status" value="1"/>
</dbReference>
<dbReference type="PANTHER" id="PTHR22884">
    <property type="entry name" value="SET DOMAIN PROTEINS"/>
    <property type="match status" value="1"/>
</dbReference>
<dbReference type="InterPro" id="IPR003616">
    <property type="entry name" value="Post-SET_dom"/>
</dbReference>
<evidence type="ECO:0000256" key="1">
    <source>
        <dbReference type="ARBA" id="ARBA00004123"/>
    </source>
</evidence>
<dbReference type="InterPro" id="IPR050777">
    <property type="entry name" value="SET2_Histone-Lys_MeTrsfase"/>
</dbReference>
<comment type="caution">
    <text evidence="12">The sequence shown here is derived from an EMBL/GenBank/DDBJ whole genome shotgun (WGS) entry which is preliminary data.</text>
</comment>
<dbReference type="Proteomes" id="UP000266272">
    <property type="component" value="Unassembled WGS sequence"/>
</dbReference>
<evidence type="ECO:0000259" key="11">
    <source>
        <dbReference type="PROSITE" id="PS51215"/>
    </source>
</evidence>
<evidence type="ECO:0000256" key="2">
    <source>
        <dbReference type="ARBA" id="ARBA00004286"/>
    </source>
</evidence>
<accession>A0A395NT55</accession>
<evidence type="ECO:0000256" key="5">
    <source>
        <dbReference type="ARBA" id="ARBA00022679"/>
    </source>
</evidence>
<name>A0A395NT55_TRIAR</name>
<dbReference type="InterPro" id="IPR046341">
    <property type="entry name" value="SET_dom_sf"/>
</dbReference>
<reference evidence="12 13" key="1">
    <citation type="journal article" date="2018" name="PLoS Pathog.">
        <title>Evolution of structural diversity of trichothecenes, a family of toxins produced by plant pathogenic and entomopathogenic fungi.</title>
        <authorList>
            <person name="Proctor R.H."/>
            <person name="McCormick S.P."/>
            <person name="Kim H.S."/>
            <person name="Cardoza R.E."/>
            <person name="Stanley A.M."/>
            <person name="Lindo L."/>
            <person name="Kelly A."/>
            <person name="Brown D.W."/>
            <person name="Lee T."/>
            <person name="Vaughan M.M."/>
            <person name="Alexander N.J."/>
            <person name="Busman M."/>
            <person name="Gutierrez S."/>
        </authorList>
    </citation>
    <scope>NUCLEOTIDE SEQUENCE [LARGE SCALE GENOMIC DNA]</scope>
    <source>
        <strain evidence="12 13">IBT 40837</strain>
    </source>
</reference>
<keyword evidence="6" id="KW-0949">S-adenosyl-L-methionine</keyword>
<dbReference type="PROSITE" id="PS51215">
    <property type="entry name" value="AWS"/>
    <property type="match status" value="1"/>
</dbReference>
<keyword evidence="4 12" id="KW-0489">Methyltransferase</keyword>
<feature type="domain" description="Post-SET" evidence="10">
    <location>
        <begin position="620"/>
        <end position="636"/>
    </location>
</feature>
<keyword evidence="5 12" id="KW-0808">Transferase</keyword>
<dbReference type="PROSITE" id="PS50280">
    <property type="entry name" value="SET"/>
    <property type="match status" value="1"/>
</dbReference>
<dbReference type="InterPro" id="IPR001214">
    <property type="entry name" value="SET_dom"/>
</dbReference>
<dbReference type="GO" id="GO:0005634">
    <property type="term" value="C:nucleus"/>
    <property type="evidence" value="ECO:0007669"/>
    <property type="project" value="UniProtKB-SubCell"/>
</dbReference>
<feature type="region of interest" description="Disordered" evidence="8">
    <location>
        <begin position="7"/>
        <end position="40"/>
    </location>
</feature>
<evidence type="ECO:0000256" key="7">
    <source>
        <dbReference type="ARBA" id="ARBA00023242"/>
    </source>
</evidence>
<dbReference type="GO" id="GO:0005694">
    <property type="term" value="C:chromosome"/>
    <property type="evidence" value="ECO:0007669"/>
    <property type="project" value="UniProtKB-SubCell"/>
</dbReference>
<feature type="region of interest" description="Disordered" evidence="8">
    <location>
        <begin position="636"/>
        <end position="694"/>
    </location>
</feature>
<dbReference type="AlphaFoldDB" id="A0A395NT55"/>
<dbReference type="Pfam" id="PF17907">
    <property type="entry name" value="AWS"/>
    <property type="match status" value="1"/>
</dbReference>
<feature type="compositionally biased region" description="Basic residues" evidence="8">
    <location>
        <begin position="653"/>
        <end position="664"/>
    </location>
</feature>
<dbReference type="PROSITE" id="PS50868">
    <property type="entry name" value="POST_SET"/>
    <property type="match status" value="1"/>
</dbReference>
<evidence type="ECO:0000259" key="10">
    <source>
        <dbReference type="PROSITE" id="PS50868"/>
    </source>
</evidence>
<feature type="compositionally biased region" description="Basic residues" evidence="8">
    <location>
        <begin position="679"/>
        <end position="694"/>
    </location>
</feature>
<comment type="subcellular location">
    <subcellularLocation>
        <location evidence="2">Chromosome</location>
    </subcellularLocation>
    <subcellularLocation>
        <location evidence="1">Nucleus</location>
    </subcellularLocation>
</comment>
<feature type="domain" description="AWS" evidence="11">
    <location>
        <begin position="420"/>
        <end position="467"/>
    </location>
</feature>
<proteinExistence type="predicted"/>
<keyword evidence="3" id="KW-0158">Chromosome</keyword>
<evidence type="ECO:0000313" key="12">
    <source>
        <dbReference type="EMBL" id="RFU79168.1"/>
    </source>
</evidence>
<dbReference type="GO" id="GO:0042054">
    <property type="term" value="F:histone methyltransferase activity"/>
    <property type="evidence" value="ECO:0007669"/>
    <property type="project" value="InterPro"/>
</dbReference>
<feature type="domain" description="SET" evidence="9">
    <location>
        <begin position="478"/>
        <end position="612"/>
    </location>
</feature>
<evidence type="ECO:0000259" key="9">
    <source>
        <dbReference type="PROSITE" id="PS50280"/>
    </source>
</evidence>
<evidence type="ECO:0000256" key="8">
    <source>
        <dbReference type="SAM" id="MobiDB-lite"/>
    </source>
</evidence>
<organism evidence="12 13">
    <name type="scientific">Trichoderma arundinaceum</name>
    <dbReference type="NCBI Taxonomy" id="490622"/>
    <lineage>
        <taxon>Eukaryota</taxon>
        <taxon>Fungi</taxon>
        <taxon>Dikarya</taxon>
        <taxon>Ascomycota</taxon>
        <taxon>Pezizomycotina</taxon>
        <taxon>Sordariomycetes</taxon>
        <taxon>Hypocreomycetidae</taxon>
        <taxon>Hypocreales</taxon>
        <taxon>Hypocreaceae</taxon>
        <taxon>Trichoderma</taxon>
    </lineage>
</organism>
<gene>
    <name evidence="12" type="ORF">TARUN_3055</name>
</gene>
<evidence type="ECO:0000256" key="6">
    <source>
        <dbReference type="ARBA" id="ARBA00022691"/>
    </source>
</evidence>
<keyword evidence="7" id="KW-0539">Nucleus</keyword>
<dbReference type="Gene3D" id="2.170.270.10">
    <property type="entry name" value="SET domain"/>
    <property type="match status" value="1"/>
</dbReference>
<dbReference type="EMBL" id="PXOA01000173">
    <property type="protein sequence ID" value="RFU79168.1"/>
    <property type="molecule type" value="Genomic_DNA"/>
</dbReference>
<dbReference type="SMART" id="SM00317">
    <property type="entry name" value="SET"/>
    <property type="match status" value="1"/>
</dbReference>
<feature type="region of interest" description="Disordered" evidence="8">
    <location>
        <begin position="246"/>
        <end position="285"/>
    </location>
</feature>
<keyword evidence="13" id="KW-1185">Reference proteome</keyword>
<feature type="compositionally biased region" description="Low complexity" evidence="8">
    <location>
        <begin position="8"/>
        <end position="36"/>
    </location>
</feature>
<evidence type="ECO:0000313" key="13">
    <source>
        <dbReference type="Proteomes" id="UP000266272"/>
    </source>
</evidence>
<dbReference type="OrthoDB" id="422362at2759"/>
<dbReference type="STRING" id="490622.A0A395NT55"/>